<dbReference type="RefSeq" id="WP_089733338.1">
    <property type="nucleotide sequence ID" value="NZ_FNIA01000009.1"/>
</dbReference>
<name>A0A1G9X185_9EURY</name>
<dbReference type="EMBL" id="FNIA01000009">
    <property type="protein sequence ID" value="SDM90462.1"/>
    <property type="molecule type" value="Genomic_DNA"/>
</dbReference>
<proteinExistence type="predicted"/>
<dbReference type="OrthoDB" id="220637at2157"/>
<evidence type="ECO:0000313" key="1">
    <source>
        <dbReference type="EMBL" id="SDM90462.1"/>
    </source>
</evidence>
<reference evidence="1 2" key="1">
    <citation type="submission" date="2016-10" db="EMBL/GenBank/DDBJ databases">
        <authorList>
            <person name="de Groot N.N."/>
        </authorList>
    </citation>
    <scope>NUCLEOTIDE SEQUENCE [LARGE SCALE GENOMIC DNA]</scope>
    <source>
        <strain evidence="2">EB21,IBRC-M 10013,KCTC 4048</strain>
    </source>
</reference>
<dbReference type="AlphaFoldDB" id="A0A1G9X185"/>
<dbReference type="Proteomes" id="UP000199370">
    <property type="component" value="Unassembled WGS sequence"/>
</dbReference>
<accession>A0A1G9X185</accession>
<protein>
    <submittedName>
        <fullName evidence="1">Uncharacterized protein</fullName>
    </submittedName>
</protein>
<sequence>MRKSLLVYDGSNALFRAAAEAVTRRTDDLVAVRWDAEPVQAFLEAQFDARPFAFILVEGDFVHVGQETVGRILRRAGVAGPLVDRLKRTYAVGGAPLGRLVHGRTVADLDGTFPLSAGAAAHLAALRQVQEIPVREAGAGEP</sequence>
<keyword evidence="2" id="KW-1185">Reference proteome</keyword>
<evidence type="ECO:0000313" key="2">
    <source>
        <dbReference type="Proteomes" id="UP000199370"/>
    </source>
</evidence>
<gene>
    <name evidence="1" type="ORF">SAMN05192554_10996</name>
</gene>
<organism evidence="1 2">
    <name type="scientific">Haloarchaeobius iranensis</name>
    <dbReference type="NCBI Taxonomy" id="996166"/>
    <lineage>
        <taxon>Archaea</taxon>
        <taxon>Methanobacteriati</taxon>
        <taxon>Methanobacteriota</taxon>
        <taxon>Stenosarchaea group</taxon>
        <taxon>Halobacteria</taxon>
        <taxon>Halobacteriales</taxon>
        <taxon>Halorubellaceae</taxon>
        <taxon>Haloarchaeobius</taxon>
    </lineage>
</organism>